<dbReference type="OrthoDB" id="3902208at2759"/>
<comment type="caution">
    <text evidence="2">The sequence shown here is derived from an EMBL/GenBank/DDBJ whole genome shotgun (WGS) entry which is preliminary data.</text>
</comment>
<dbReference type="GeneID" id="25286687"/>
<dbReference type="AlphaFoldDB" id="A0A072NWA3"/>
<evidence type="ECO:0000313" key="2">
    <source>
        <dbReference type="EMBL" id="KEF52164.1"/>
    </source>
</evidence>
<dbReference type="Proteomes" id="UP000027920">
    <property type="component" value="Unassembled WGS sequence"/>
</dbReference>
<keyword evidence="3" id="KW-1185">Reference proteome</keyword>
<evidence type="ECO:0000313" key="3">
    <source>
        <dbReference type="Proteomes" id="UP000027920"/>
    </source>
</evidence>
<accession>A0A072NWA3</accession>
<protein>
    <submittedName>
        <fullName evidence="2">Uncharacterized protein</fullName>
    </submittedName>
</protein>
<name>A0A072NWA3_9EURO</name>
<gene>
    <name evidence="2" type="ORF">A1O9_11791</name>
</gene>
<feature type="compositionally biased region" description="Basic and acidic residues" evidence="1">
    <location>
        <begin position="77"/>
        <end position="89"/>
    </location>
</feature>
<feature type="non-terminal residue" evidence="2">
    <location>
        <position position="1"/>
    </location>
</feature>
<dbReference type="VEuPathDB" id="FungiDB:A1O9_11791"/>
<sequence>SSWYEKPEGLGNSVGGKVQETLEPVSQKTGPVLETVGKPVGGLVEPLVGGIMKGGKAWGTEVGVGYGNAEGGPAKQAEAEGQKMKEPFGGKEQNADNPLGL</sequence>
<dbReference type="RefSeq" id="XP_013254754.1">
    <property type="nucleotide sequence ID" value="XM_013399300.1"/>
</dbReference>
<proteinExistence type="predicted"/>
<organism evidence="2 3">
    <name type="scientific">Exophiala aquamarina CBS 119918</name>
    <dbReference type="NCBI Taxonomy" id="1182545"/>
    <lineage>
        <taxon>Eukaryota</taxon>
        <taxon>Fungi</taxon>
        <taxon>Dikarya</taxon>
        <taxon>Ascomycota</taxon>
        <taxon>Pezizomycotina</taxon>
        <taxon>Eurotiomycetes</taxon>
        <taxon>Chaetothyriomycetidae</taxon>
        <taxon>Chaetothyriales</taxon>
        <taxon>Herpotrichiellaceae</taxon>
        <taxon>Exophiala</taxon>
    </lineage>
</organism>
<dbReference type="EMBL" id="AMGV01000019">
    <property type="protein sequence ID" value="KEF52164.1"/>
    <property type="molecule type" value="Genomic_DNA"/>
</dbReference>
<feature type="region of interest" description="Disordered" evidence="1">
    <location>
        <begin position="1"/>
        <end position="26"/>
    </location>
</feature>
<dbReference type="STRING" id="1182545.A0A072NWA3"/>
<evidence type="ECO:0000256" key="1">
    <source>
        <dbReference type="SAM" id="MobiDB-lite"/>
    </source>
</evidence>
<feature type="region of interest" description="Disordered" evidence="1">
    <location>
        <begin position="69"/>
        <end position="101"/>
    </location>
</feature>
<reference evidence="2 3" key="1">
    <citation type="submission" date="2013-03" db="EMBL/GenBank/DDBJ databases">
        <title>The Genome Sequence of Exophiala aquamarina CBS 119918.</title>
        <authorList>
            <consortium name="The Broad Institute Genomics Platform"/>
            <person name="Cuomo C."/>
            <person name="de Hoog S."/>
            <person name="Gorbushina A."/>
            <person name="Walker B."/>
            <person name="Young S.K."/>
            <person name="Zeng Q."/>
            <person name="Gargeya S."/>
            <person name="Fitzgerald M."/>
            <person name="Haas B."/>
            <person name="Abouelleil A."/>
            <person name="Allen A.W."/>
            <person name="Alvarado L."/>
            <person name="Arachchi H.M."/>
            <person name="Berlin A.M."/>
            <person name="Chapman S.B."/>
            <person name="Gainer-Dewar J."/>
            <person name="Goldberg J."/>
            <person name="Griggs A."/>
            <person name="Gujja S."/>
            <person name="Hansen M."/>
            <person name="Howarth C."/>
            <person name="Imamovic A."/>
            <person name="Ireland A."/>
            <person name="Larimer J."/>
            <person name="McCowan C."/>
            <person name="Murphy C."/>
            <person name="Pearson M."/>
            <person name="Poon T.W."/>
            <person name="Priest M."/>
            <person name="Roberts A."/>
            <person name="Saif S."/>
            <person name="Shea T."/>
            <person name="Sisk P."/>
            <person name="Sykes S."/>
            <person name="Wortman J."/>
            <person name="Nusbaum C."/>
            <person name="Birren B."/>
        </authorList>
    </citation>
    <scope>NUCLEOTIDE SEQUENCE [LARGE SCALE GENOMIC DNA]</scope>
    <source>
        <strain evidence="2 3">CBS 119918</strain>
    </source>
</reference>
<dbReference type="HOGENOM" id="CLU_152677_0_0_1"/>